<proteinExistence type="predicted"/>
<feature type="signal peptide" evidence="1">
    <location>
        <begin position="1"/>
        <end position="25"/>
    </location>
</feature>
<dbReference type="SUPFAM" id="SSF63825">
    <property type="entry name" value="YWTD domain"/>
    <property type="match status" value="1"/>
</dbReference>
<dbReference type="Pfam" id="PF20138">
    <property type="entry name" value="DUF6528"/>
    <property type="match status" value="1"/>
</dbReference>
<keyword evidence="1" id="KW-0732">Signal</keyword>
<keyword evidence="3" id="KW-1185">Reference proteome</keyword>
<dbReference type="EMBL" id="JBHLZU010000020">
    <property type="protein sequence ID" value="MFB9907459.1"/>
    <property type="molecule type" value="Genomic_DNA"/>
</dbReference>
<dbReference type="RefSeq" id="WP_377857583.1">
    <property type="nucleotide sequence ID" value="NZ_JBHLZU010000020.1"/>
</dbReference>
<sequence length="321" mass="33588">MLNRFTGVVLGAVLGAGALSVPAVADPGPDATVNVVTTEQASKKIMIFDPAVSSWGGGAATKWSWSPTSANGFPTGGWSNPSDARLRSNSHHGGDVLVTAASGGFLGVAAYPSGKRKWSVAVPGADNPHAAEVLPNGNVAAAASHGGWIRLYAASQGAGATKHAQYDLPGGHGVLWDPQANLLWALGDHHLVALKVGGTAASPTLSEAKKIALPTKGGHDLQPVYGDKDRLWVTTGSKVYQFVKSTNAFTENYPQSAAVNRSGVKAVGNHPTTNQVIEAKPKSGCRTSWCTDTIDFFGSDMKRTRTGAEFYKARFWYAAYQ</sequence>
<protein>
    <submittedName>
        <fullName evidence="2">DUF6528 family protein</fullName>
    </submittedName>
</protein>
<evidence type="ECO:0000313" key="3">
    <source>
        <dbReference type="Proteomes" id="UP001589693"/>
    </source>
</evidence>
<gene>
    <name evidence="2" type="ORF">ACFFQA_26290</name>
</gene>
<comment type="caution">
    <text evidence="2">The sequence shown here is derived from an EMBL/GenBank/DDBJ whole genome shotgun (WGS) entry which is preliminary data.</text>
</comment>
<organism evidence="2 3">
    <name type="scientific">Allokutzneria oryzae</name>
    <dbReference type="NCBI Taxonomy" id="1378989"/>
    <lineage>
        <taxon>Bacteria</taxon>
        <taxon>Bacillati</taxon>
        <taxon>Actinomycetota</taxon>
        <taxon>Actinomycetes</taxon>
        <taxon>Pseudonocardiales</taxon>
        <taxon>Pseudonocardiaceae</taxon>
        <taxon>Allokutzneria</taxon>
    </lineage>
</organism>
<dbReference type="Proteomes" id="UP001589693">
    <property type="component" value="Unassembled WGS sequence"/>
</dbReference>
<dbReference type="InterPro" id="IPR045383">
    <property type="entry name" value="DUF6528"/>
</dbReference>
<reference evidence="2 3" key="1">
    <citation type="submission" date="2024-09" db="EMBL/GenBank/DDBJ databases">
        <authorList>
            <person name="Sun Q."/>
            <person name="Mori K."/>
        </authorList>
    </citation>
    <scope>NUCLEOTIDE SEQUENCE [LARGE SCALE GENOMIC DNA]</scope>
    <source>
        <strain evidence="2 3">TBRC 7907</strain>
    </source>
</reference>
<accession>A0ABV6A5A6</accession>
<evidence type="ECO:0000256" key="1">
    <source>
        <dbReference type="SAM" id="SignalP"/>
    </source>
</evidence>
<evidence type="ECO:0000313" key="2">
    <source>
        <dbReference type="EMBL" id="MFB9907459.1"/>
    </source>
</evidence>
<name>A0ABV6A5A6_9PSEU</name>
<feature type="chain" id="PRO_5045376238" evidence="1">
    <location>
        <begin position="26"/>
        <end position="321"/>
    </location>
</feature>